<evidence type="ECO:0000313" key="2">
    <source>
        <dbReference type="Proteomes" id="UP000036987"/>
    </source>
</evidence>
<keyword evidence="2" id="KW-1185">Reference proteome</keyword>
<dbReference type="Proteomes" id="UP000036987">
    <property type="component" value="Unassembled WGS sequence"/>
</dbReference>
<reference evidence="2" key="1">
    <citation type="journal article" date="2016" name="Nature">
        <title>The genome of the seagrass Zostera marina reveals angiosperm adaptation to the sea.</title>
        <authorList>
            <person name="Olsen J.L."/>
            <person name="Rouze P."/>
            <person name="Verhelst B."/>
            <person name="Lin Y.-C."/>
            <person name="Bayer T."/>
            <person name="Collen J."/>
            <person name="Dattolo E."/>
            <person name="De Paoli E."/>
            <person name="Dittami S."/>
            <person name="Maumus F."/>
            <person name="Michel G."/>
            <person name="Kersting A."/>
            <person name="Lauritano C."/>
            <person name="Lohaus R."/>
            <person name="Toepel M."/>
            <person name="Tonon T."/>
            <person name="Vanneste K."/>
            <person name="Amirebrahimi M."/>
            <person name="Brakel J."/>
            <person name="Bostroem C."/>
            <person name="Chovatia M."/>
            <person name="Grimwood J."/>
            <person name="Jenkins J.W."/>
            <person name="Jueterbock A."/>
            <person name="Mraz A."/>
            <person name="Stam W.T."/>
            <person name="Tice H."/>
            <person name="Bornberg-Bauer E."/>
            <person name="Green P.J."/>
            <person name="Pearson G.A."/>
            <person name="Procaccini G."/>
            <person name="Duarte C.M."/>
            <person name="Schmutz J."/>
            <person name="Reusch T.B.H."/>
            <person name="Van de Peer Y."/>
        </authorList>
    </citation>
    <scope>NUCLEOTIDE SEQUENCE [LARGE SCALE GENOMIC DNA]</scope>
    <source>
        <strain evidence="2">cv. Finnish</strain>
    </source>
</reference>
<dbReference type="Pfam" id="PF25463">
    <property type="entry name" value="DUF7899"/>
    <property type="match status" value="1"/>
</dbReference>
<name>A0A0K9PI13_ZOSMR</name>
<proteinExistence type="predicted"/>
<sequence>MILTIPRAIVPCNFLCLKKDPRYIKSAKPDSGFPLFQSESLKWPGFVEFDDVNGKVLTFSAQDSIYKVFDLKNYKLLYSISDKNVQEIKIR</sequence>
<dbReference type="PANTHER" id="PTHR31789:SF9">
    <property type="entry name" value="EXPRESSED PROTEIN"/>
    <property type="match status" value="1"/>
</dbReference>
<dbReference type="InterPro" id="IPR057221">
    <property type="entry name" value="DUF7899"/>
</dbReference>
<comment type="caution">
    <text evidence="1">The sequence shown here is derived from an EMBL/GenBank/DDBJ whole genome shotgun (WGS) entry which is preliminary data.</text>
</comment>
<gene>
    <name evidence="1" type="ORF">ZOSMA_235G00050</name>
</gene>
<dbReference type="PANTHER" id="PTHR31789">
    <property type="entry name" value="OS05G0482600 PROTEIN"/>
    <property type="match status" value="1"/>
</dbReference>
<dbReference type="OrthoDB" id="1747789at2759"/>
<dbReference type="EMBL" id="LFYR01000829">
    <property type="protein sequence ID" value="KMZ68599.1"/>
    <property type="molecule type" value="Genomic_DNA"/>
</dbReference>
<organism evidence="1 2">
    <name type="scientific">Zostera marina</name>
    <name type="common">Eelgrass</name>
    <dbReference type="NCBI Taxonomy" id="29655"/>
    <lineage>
        <taxon>Eukaryota</taxon>
        <taxon>Viridiplantae</taxon>
        <taxon>Streptophyta</taxon>
        <taxon>Embryophyta</taxon>
        <taxon>Tracheophyta</taxon>
        <taxon>Spermatophyta</taxon>
        <taxon>Magnoliopsida</taxon>
        <taxon>Liliopsida</taxon>
        <taxon>Zosteraceae</taxon>
        <taxon>Zostera</taxon>
    </lineage>
</organism>
<dbReference type="AlphaFoldDB" id="A0A0K9PI13"/>
<protein>
    <submittedName>
        <fullName evidence="1">Uncharacterized protein</fullName>
    </submittedName>
</protein>
<accession>A0A0K9PI13</accession>
<evidence type="ECO:0000313" key="1">
    <source>
        <dbReference type="EMBL" id="KMZ68599.1"/>
    </source>
</evidence>